<dbReference type="AlphaFoldDB" id="A0A4C1ZL54"/>
<keyword evidence="2" id="KW-1185">Reference proteome</keyword>
<name>A0A4C1ZL54_EUMVA</name>
<dbReference type="EMBL" id="BGZK01001902">
    <property type="protein sequence ID" value="GBP88042.1"/>
    <property type="molecule type" value="Genomic_DNA"/>
</dbReference>
<proteinExistence type="predicted"/>
<comment type="caution">
    <text evidence="1">The sequence shown here is derived from an EMBL/GenBank/DDBJ whole genome shotgun (WGS) entry which is preliminary data.</text>
</comment>
<gene>
    <name evidence="1" type="ORF">EVAR_60054_1</name>
</gene>
<evidence type="ECO:0000313" key="1">
    <source>
        <dbReference type="EMBL" id="GBP88042.1"/>
    </source>
</evidence>
<protein>
    <submittedName>
        <fullName evidence="1">Uncharacterized protein</fullName>
    </submittedName>
</protein>
<organism evidence="1 2">
    <name type="scientific">Eumeta variegata</name>
    <name type="common">Bagworm moth</name>
    <name type="synonym">Eumeta japonica</name>
    <dbReference type="NCBI Taxonomy" id="151549"/>
    <lineage>
        <taxon>Eukaryota</taxon>
        <taxon>Metazoa</taxon>
        <taxon>Ecdysozoa</taxon>
        <taxon>Arthropoda</taxon>
        <taxon>Hexapoda</taxon>
        <taxon>Insecta</taxon>
        <taxon>Pterygota</taxon>
        <taxon>Neoptera</taxon>
        <taxon>Endopterygota</taxon>
        <taxon>Lepidoptera</taxon>
        <taxon>Glossata</taxon>
        <taxon>Ditrysia</taxon>
        <taxon>Tineoidea</taxon>
        <taxon>Psychidae</taxon>
        <taxon>Oiketicinae</taxon>
        <taxon>Eumeta</taxon>
    </lineage>
</organism>
<evidence type="ECO:0000313" key="2">
    <source>
        <dbReference type="Proteomes" id="UP000299102"/>
    </source>
</evidence>
<accession>A0A4C1ZL54</accession>
<sequence length="89" mass="9910">MYPPTIFLLRFVGLAPHGLFTARRRRSGRERVAFGLIVSLLSVTTKTSGITNAVGNTAPKPPERTRRPPEISERALFVCINRCARAFAR</sequence>
<reference evidence="1 2" key="1">
    <citation type="journal article" date="2019" name="Commun. Biol.">
        <title>The bagworm genome reveals a unique fibroin gene that provides high tensile strength.</title>
        <authorList>
            <person name="Kono N."/>
            <person name="Nakamura H."/>
            <person name="Ohtoshi R."/>
            <person name="Tomita M."/>
            <person name="Numata K."/>
            <person name="Arakawa K."/>
        </authorList>
    </citation>
    <scope>NUCLEOTIDE SEQUENCE [LARGE SCALE GENOMIC DNA]</scope>
</reference>
<dbReference type="Proteomes" id="UP000299102">
    <property type="component" value="Unassembled WGS sequence"/>
</dbReference>